<reference evidence="1" key="1">
    <citation type="journal article" date="2015" name="Nature">
        <title>Complex archaea that bridge the gap between prokaryotes and eukaryotes.</title>
        <authorList>
            <person name="Spang A."/>
            <person name="Saw J.H."/>
            <person name="Jorgensen S.L."/>
            <person name="Zaremba-Niedzwiedzka K."/>
            <person name="Martijn J."/>
            <person name="Lind A.E."/>
            <person name="van Eijk R."/>
            <person name="Schleper C."/>
            <person name="Guy L."/>
            <person name="Ettema T.J."/>
        </authorList>
    </citation>
    <scope>NUCLEOTIDE SEQUENCE</scope>
</reference>
<proteinExistence type="predicted"/>
<comment type="caution">
    <text evidence="1">The sequence shown here is derived from an EMBL/GenBank/DDBJ whole genome shotgun (WGS) entry which is preliminary data.</text>
</comment>
<evidence type="ECO:0000313" key="1">
    <source>
        <dbReference type="EMBL" id="KKL46115.1"/>
    </source>
</evidence>
<gene>
    <name evidence="1" type="ORF">LCGC14_2348820</name>
</gene>
<protein>
    <submittedName>
        <fullName evidence="1">Uncharacterized protein</fullName>
    </submittedName>
</protein>
<organism evidence="1">
    <name type="scientific">marine sediment metagenome</name>
    <dbReference type="NCBI Taxonomy" id="412755"/>
    <lineage>
        <taxon>unclassified sequences</taxon>
        <taxon>metagenomes</taxon>
        <taxon>ecological metagenomes</taxon>
    </lineage>
</organism>
<sequence length="267" mass="29666">IIEIDGEAGPETGFFRWVQFAFANQVRDLPAGDYCAVFEEDTGYTYNSGVLEVNLGVDQSSVTNTVGTYDASGGTWAAYGTASAGVIEVITSIPRWVRGLGRITDVEYPAAVIASDEHPLYLEDSEFMIYTSGAGDYLFLPNHSPASTETIRLRFIRPYTWLEDASDPTIDTPEQHFEALCSLAASIGCIWLATRYGQNTDASIGADIVDHQKAIDEYRRMAKEYRSHYRILTGLEAKENMPGAELLDMDLEFPLPAQMIFHHKRGR</sequence>
<dbReference type="AlphaFoldDB" id="A0A0F9EMG1"/>
<dbReference type="EMBL" id="LAZR01034151">
    <property type="protein sequence ID" value="KKL46115.1"/>
    <property type="molecule type" value="Genomic_DNA"/>
</dbReference>
<name>A0A0F9EMG1_9ZZZZ</name>
<accession>A0A0F9EMG1</accession>
<feature type="non-terminal residue" evidence="1">
    <location>
        <position position="1"/>
    </location>
</feature>